<evidence type="ECO:0000259" key="8">
    <source>
        <dbReference type="PROSITE" id="PS50928"/>
    </source>
</evidence>
<feature type="transmembrane region" description="Helical" evidence="7">
    <location>
        <begin position="210"/>
        <end position="232"/>
    </location>
</feature>
<name>A0A7C4D623_THEPE</name>
<dbReference type="EMBL" id="DTBQ01000133">
    <property type="protein sequence ID" value="HGM47037.1"/>
    <property type="molecule type" value="Genomic_DNA"/>
</dbReference>
<organism evidence="9">
    <name type="scientific">Thermofilum pendens</name>
    <dbReference type="NCBI Taxonomy" id="2269"/>
    <lineage>
        <taxon>Archaea</taxon>
        <taxon>Thermoproteota</taxon>
        <taxon>Thermoprotei</taxon>
        <taxon>Thermofilales</taxon>
        <taxon>Thermofilaceae</taxon>
        <taxon>Thermofilum</taxon>
    </lineage>
</organism>
<feature type="transmembrane region" description="Helical" evidence="7">
    <location>
        <begin position="110"/>
        <end position="133"/>
    </location>
</feature>
<comment type="subcellular location">
    <subcellularLocation>
        <location evidence="1 7">Cell membrane</location>
        <topology evidence="1 7">Multi-pass membrane protein</topology>
    </subcellularLocation>
</comment>
<dbReference type="CDD" id="cd06261">
    <property type="entry name" value="TM_PBP2"/>
    <property type="match status" value="1"/>
</dbReference>
<feature type="transmembrane region" description="Helical" evidence="7">
    <location>
        <begin position="239"/>
        <end position="260"/>
    </location>
</feature>
<keyword evidence="2 7" id="KW-0813">Transport</keyword>
<evidence type="ECO:0000256" key="5">
    <source>
        <dbReference type="ARBA" id="ARBA00022989"/>
    </source>
</evidence>
<feature type="domain" description="ABC transmembrane type-1" evidence="8">
    <location>
        <begin position="75"/>
        <end position="300"/>
    </location>
</feature>
<evidence type="ECO:0000313" key="9">
    <source>
        <dbReference type="EMBL" id="HGM47037.1"/>
    </source>
</evidence>
<keyword evidence="6 7" id="KW-0472">Membrane</keyword>
<proteinExistence type="inferred from homology"/>
<sequence length="309" mass="34409">MSIRKYRAPLLFLLPAFALLAVVSIYPLAFGVYMAFTNISTTKGKWLSWDFVGLENFARIARELASPDSNLFRALVNTVVFTVVNVTLQVVTGVAYAFMLNARSLPLKRLWRTLMIVPWAVPGYISIMAWLFLYQYSYGYVNQLLLNLGLPRVDWLGQTLDTFWPWVSINLTNTWLAYPFIMTVTLAALQSVPPELVDAAKVDGASTWGVFRAVVFPHILPPLTVATVLTTITTFQQFGVVWLLTGGGPAIVVPGIGTLYTTELLMTYGFRTIWQYGDYGYGAAYSLLIAALVVPASIYAMKKMRVVGE</sequence>
<protein>
    <submittedName>
        <fullName evidence="9">Sugar ABC transporter permease</fullName>
    </submittedName>
</protein>
<evidence type="ECO:0000256" key="2">
    <source>
        <dbReference type="ARBA" id="ARBA00022448"/>
    </source>
</evidence>
<keyword evidence="5 7" id="KW-1133">Transmembrane helix</keyword>
<dbReference type="SUPFAM" id="SSF160964">
    <property type="entry name" value="MalF N-terminal region-like"/>
    <property type="match status" value="1"/>
</dbReference>
<dbReference type="SUPFAM" id="SSF161098">
    <property type="entry name" value="MetI-like"/>
    <property type="match status" value="1"/>
</dbReference>
<dbReference type="GO" id="GO:0055085">
    <property type="term" value="P:transmembrane transport"/>
    <property type="evidence" value="ECO:0007669"/>
    <property type="project" value="InterPro"/>
</dbReference>
<dbReference type="Pfam" id="PF00528">
    <property type="entry name" value="BPD_transp_1"/>
    <property type="match status" value="1"/>
</dbReference>
<evidence type="ECO:0000256" key="6">
    <source>
        <dbReference type="ARBA" id="ARBA00023136"/>
    </source>
</evidence>
<dbReference type="InterPro" id="IPR000515">
    <property type="entry name" value="MetI-like"/>
</dbReference>
<gene>
    <name evidence="9" type="ORF">ENU21_04735</name>
</gene>
<dbReference type="InterPro" id="IPR035906">
    <property type="entry name" value="MetI-like_sf"/>
</dbReference>
<evidence type="ECO:0000256" key="1">
    <source>
        <dbReference type="ARBA" id="ARBA00004651"/>
    </source>
</evidence>
<dbReference type="PROSITE" id="PS50928">
    <property type="entry name" value="ABC_TM1"/>
    <property type="match status" value="1"/>
</dbReference>
<evidence type="ECO:0000256" key="4">
    <source>
        <dbReference type="ARBA" id="ARBA00022692"/>
    </source>
</evidence>
<dbReference type="GO" id="GO:0005886">
    <property type="term" value="C:plasma membrane"/>
    <property type="evidence" value="ECO:0007669"/>
    <property type="project" value="UniProtKB-SubCell"/>
</dbReference>
<dbReference type="Gene3D" id="1.10.3720.10">
    <property type="entry name" value="MetI-like"/>
    <property type="match status" value="1"/>
</dbReference>
<feature type="transmembrane region" description="Helical" evidence="7">
    <location>
        <begin position="12"/>
        <end position="36"/>
    </location>
</feature>
<dbReference type="PANTHER" id="PTHR43005:SF1">
    <property type="entry name" value="SPERMIDINE_PUTRESCINE TRANSPORT SYSTEM PERMEASE PROTEIN"/>
    <property type="match status" value="1"/>
</dbReference>
<dbReference type="AlphaFoldDB" id="A0A7C4D623"/>
<evidence type="ECO:0000256" key="7">
    <source>
        <dbReference type="RuleBase" id="RU363032"/>
    </source>
</evidence>
<evidence type="ECO:0000256" key="3">
    <source>
        <dbReference type="ARBA" id="ARBA00022475"/>
    </source>
</evidence>
<accession>A0A7C4D623</accession>
<keyword evidence="4 7" id="KW-0812">Transmembrane</keyword>
<dbReference type="PANTHER" id="PTHR43005">
    <property type="entry name" value="BLR7065 PROTEIN"/>
    <property type="match status" value="1"/>
</dbReference>
<keyword evidence="3" id="KW-1003">Cell membrane</keyword>
<comment type="similarity">
    <text evidence="7">Belongs to the binding-protein-dependent transport system permease family.</text>
</comment>
<feature type="transmembrane region" description="Helical" evidence="7">
    <location>
        <begin position="74"/>
        <end position="98"/>
    </location>
</feature>
<reference evidence="9" key="1">
    <citation type="journal article" date="2020" name="mSystems">
        <title>Genome- and Community-Level Interaction Insights into Carbon Utilization and Element Cycling Functions of Hydrothermarchaeota in Hydrothermal Sediment.</title>
        <authorList>
            <person name="Zhou Z."/>
            <person name="Liu Y."/>
            <person name="Xu W."/>
            <person name="Pan J."/>
            <person name="Luo Z.H."/>
            <person name="Li M."/>
        </authorList>
    </citation>
    <scope>NUCLEOTIDE SEQUENCE</scope>
    <source>
        <strain evidence="9">SpSt-649</strain>
    </source>
</reference>
<feature type="transmembrane region" description="Helical" evidence="7">
    <location>
        <begin position="280"/>
        <end position="301"/>
    </location>
</feature>
<comment type="caution">
    <text evidence="9">The sequence shown here is derived from an EMBL/GenBank/DDBJ whole genome shotgun (WGS) entry which is preliminary data.</text>
</comment>